<accession>A0A1G7B436</accession>
<feature type="region of interest" description="Disordered" evidence="1">
    <location>
        <begin position="1"/>
        <end position="23"/>
    </location>
</feature>
<protein>
    <submittedName>
        <fullName evidence="2">Uncharacterized protein</fullName>
    </submittedName>
</protein>
<name>A0A1G7B436_9BACT</name>
<dbReference type="EMBL" id="FNAQ01000005">
    <property type="protein sequence ID" value="SDE21670.1"/>
    <property type="molecule type" value="Genomic_DNA"/>
</dbReference>
<feature type="compositionally biased region" description="Basic residues" evidence="1">
    <location>
        <begin position="1"/>
        <end position="16"/>
    </location>
</feature>
<dbReference type="AlphaFoldDB" id="A0A1G7B436"/>
<evidence type="ECO:0000313" key="3">
    <source>
        <dbReference type="Proteomes" id="UP000243205"/>
    </source>
</evidence>
<gene>
    <name evidence="2" type="ORF">SAMN05661003_10550</name>
</gene>
<reference evidence="3" key="1">
    <citation type="submission" date="2016-10" db="EMBL/GenBank/DDBJ databases">
        <authorList>
            <person name="Varghese N."/>
            <person name="Submissions S."/>
        </authorList>
    </citation>
    <scope>NUCLEOTIDE SEQUENCE [LARGE SCALE GENOMIC DNA]</scope>
    <source>
        <strain evidence="3">DSM 8987</strain>
    </source>
</reference>
<dbReference type="RefSeq" id="WP_092077594.1">
    <property type="nucleotide sequence ID" value="NZ_FNAQ01000005.1"/>
</dbReference>
<evidence type="ECO:0000313" key="2">
    <source>
        <dbReference type="EMBL" id="SDE21670.1"/>
    </source>
</evidence>
<proteinExistence type="predicted"/>
<sequence>MTNRRKHLRTCRRKKKYGTEQDAKARARGLWRQGIRTVTYLCPVCGGWHLTHAKGSPLSIFRQLEDQP</sequence>
<dbReference type="OrthoDB" id="7510025at2"/>
<dbReference type="Proteomes" id="UP000243205">
    <property type="component" value="Unassembled WGS sequence"/>
</dbReference>
<organism evidence="2 3">
    <name type="scientific">Desulfuromonas thiophila</name>
    <dbReference type="NCBI Taxonomy" id="57664"/>
    <lineage>
        <taxon>Bacteria</taxon>
        <taxon>Pseudomonadati</taxon>
        <taxon>Thermodesulfobacteriota</taxon>
        <taxon>Desulfuromonadia</taxon>
        <taxon>Desulfuromonadales</taxon>
        <taxon>Desulfuromonadaceae</taxon>
        <taxon>Desulfuromonas</taxon>
    </lineage>
</organism>
<keyword evidence="3" id="KW-1185">Reference proteome</keyword>
<evidence type="ECO:0000256" key="1">
    <source>
        <dbReference type="SAM" id="MobiDB-lite"/>
    </source>
</evidence>
<dbReference type="STRING" id="57664.SAMN05661003_10550"/>